<gene>
    <name evidence="1" type="ORF">DERF_016710</name>
</gene>
<reference evidence="1" key="2">
    <citation type="journal article" date="2022" name="Res Sq">
        <title>Comparative Genomics Reveals Insights into the Divergent Evolution of Astigmatic Mites and Household Pest Adaptations.</title>
        <authorList>
            <person name="Xiong Q."/>
            <person name="Wan A.T.-Y."/>
            <person name="Liu X.-Y."/>
            <person name="Fung C.S.-H."/>
            <person name="Xiao X."/>
            <person name="Malainual N."/>
            <person name="Hou J."/>
            <person name="Wang L."/>
            <person name="Wang M."/>
            <person name="Yang K."/>
            <person name="Cui Y."/>
            <person name="Leung E."/>
            <person name="Nong W."/>
            <person name="Shin S.-K."/>
            <person name="Au S."/>
            <person name="Jeong K.Y."/>
            <person name="Chew F.T."/>
            <person name="Hui J."/>
            <person name="Leung T.F."/>
            <person name="Tungtrongchitr A."/>
            <person name="Zhong N."/>
            <person name="Liu Z."/>
            <person name="Tsui S."/>
        </authorList>
    </citation>
    <scope>NUCLEOTIDE SEQUENCE</scope>
    <source>
        <strain evidence="1">Derf</strain>
        <tissue evidence="1">Whole organism</tissue>
    </source>
</reference>
<evidence type="ECO:0000313" key="2">
    <source>
        <dbReference type="Proteomes" id="UP000790347"/>
    </source>
</evidence>
<sequence length="64" mass="7665">MSICSILLLNLLRIKIKEKEGGGQLLSLTVYRYISLEMKKKSELMQQVRFDFYTWKSSILIFRY</sequence>
<organism evidence="1 2">
    <name type="scientific">Dermatophagoides farinae</name>
    <name type="common">American house dust mite</name>
    <dbReference type="NCBI Taxonomy" id="6954"/>
    <lineage>
        <taxon>Eukaryota</taxon>
        <taxon>Metazoa</taxon>
        <taxon>Ecdysozoa</taxon>
        <taxon>Arthropoda</taxon>
        <taxon>Chelicerata</taxon>
        <taxon>Arachnida</taxon>
        <taxon>Acari</taxon>
        <taxon>Acariformes</taxon>
        <taxon>Sarcoptiformes</taxon>
        <taxon>Astigmata</taxon>
        <taxon>Psoroptidia</taxon>
        <taxon>Analgoidea</taxon>
        <taxon>Pyroglyphidae</taxon>
        <taxon>Dermatophagoidinae</taxon>
        <taxon>Dermatophagoides</taxon>
    </lineage>
</organism>
<reference evidence="1" key="1">
    <citation type="submission" date="2013-05" db="EMBL/GenBank/DDBJ databases">
        <authorList>
            <person name="Yim A.K.Y."/>
            <person name="Chan T.F."/>
            <person name="Ji K.M."/>
            <person name="Liu X.Y."/>
            <person name="Zhou J.W."/>
            <person name="Li R.Q."/>
            <person name="Yang K.Y."/>
            <person name="Li J."/>
            <person name="Li M."/>
            <person name="Law P.T.W."/>
            <person name="Wu Y.L."/>
            <person name="Cai Z.L."/>
            <person name="Qin H."/>
            <person name="Bao Y."/>
            <person name="Leung R.K.K."/>
            <person name="Ng P.K.S."/>
            <person name="Zou J."/>
            <person name="Zhong X.J."/>
            <person name="Ran P.X."/>
            <person name="Zhong N.S."/>
            <person name="Liu Z.G."/>
            <person name="Tsui S.K.W."/>
        </authorList>
    </citation>
    <scope>NUCLEOTIDE SEQUENCE</scope>
    <source>
        <strain evidence="1">Derf</strain>
        <tissue evidence="1">Whole organism</tissue>
    </source>
</reference>
<evidence type="ECO:0000313" key="1">
    <source>
        <dbReference type="EMBL" id="KAH9490512.1"/>
    </source>
</evidence>
<proteinExistence type="predicted"/>
<dbReference type="Proteomes" id="UP000790347">
    <property type="component" value="Unassembled WGS sequence"/>
</dbReference>
<protein>
    <submittedName>
        <fullName evidence="1">Uncharacterized protein</fullName>
    </submittedName>
</protein>
<comment type="caution">
    <text evidence="1">The sequence shown here is derived from an EMBL/GenBank/DDBJ whole genome shotgun (WGS) entry which is preliminary data.</text>
</comment>
<keyword evidence="2" id="KW-1185">Reference proteome</keyword>
<dbReference type="AlphaFoldDB" id="A0A922HL44"/>
<name>A0A922HL44_DERFA</name>
<accession>A0A922HL44</accession>
<dbReference type="EMBL" id="ASGP02000010">
    <property type="protein sequence ID" value="KAH9490512.1"/>
    <property type="molecule type" value="Genomic_DNA"/>
</dbReference>